<evidence type="ECO:0000256" key="2">
    <source>
        <dbReference type="SAM" id="SignalP"/>
    </source>
</evidence>
<dbReference type="EMBL" id="JBBMFJ010000007">
    <property type="protein sequence ID" value="MEQ2562597.1"/>
    <property type="molecule type" value="Genomic_DNA"/>
</dbReference>
<dbReference type="PROSITE" id="PS51257">
    <property type="entry name" value="PROKAR_LIPOPROTEIN"/>
    <property type="match status" value="1"/>
</dbReference>
<name>A0ABV1HJV3_9FIRM</name>
<dbReference type="Proteomes" id="UP001437460">
    <property type="component" value="Unassembled WGS sequence"/>
</dbReference>
<dbReference type="RefSeq" id="WP_349228878.1">
    <property type="nucleotide sequence ID" value="NZ_JBBMFJ010000007.1"/>
</dbReference>
<dbReference type="Pfam" id="PF13416">
    <property type="entry name" value="SBP_bac_8"/>
    <property type="match status" value="1"/>
</dbReference>
<keyword evidence="1 2" id="KW-0732">Signal</keyword>
<organism evidence="3 4">
    <name type="scientific">Ventrimonas faecis</name>
    <dbReference type="NCBI Taxonomy" id="3133170"/>
    <lineage>
        <taxon>Bacteria</taxon>
        <taxon>Bacillati</taxon>
        <taxon>Bacillota</taxon>
        <taxon>Clostridia</taxon>
        <taxon>Lachnospirales</taxon>
        <taxon>Lachnospiraceae</taxon>
        <taxon>Ventrimonas</taxon>
    </lineage>
</organism>
<reference evidence="3 4" key="1">
    <citation type="submission" date="2024-03" db="EMBL/GenBank/DDBJ databases">
        <title>Human intestinal bacterial collection.</title>
        <authorList>
            <person name="Pauvert C."/>
            <person name="Hitch T.C.A."/>
            <person name="Clavel T."/>
        </authorList>
    </citation>
    <scope>NUCLEOTIDE SEQUENCE [LARGE SCALE GENOMIC DNA]</scope>
    <source>
        <strain evidence="3 4">CLA-AP-H27</strain>
    </source>
</reference>
<evidence type="ECO:0000313" key="4">
    <source>
        <dbReference type="Proteomes" id="UP001437460"/>
    </source>
</evidence>
<protein>
    <submittedName>
        <fullName evidence="3">ABC transporter substrate-binding protein</fullName>
    </submittedName>
</protein>
<dbReference type="Gene3D" id="3.40.190.10">
    <property type="entry name" value="Periplasmic binding protein-like II"/>
    <property type="match status" value="2"/>
</dbReference>
<dbReference type="SUPFAM" id="SSF53850">
    <property type="entry name" value="Periplasmic binding protein-like II"/>
    <property type="match status" value="1"/>
</dbReference>
<gene>
    <name evidence="3" type="ORF">WMO41_05395</name>
</gene>
<dbReference type="CDD" id="cd13589">
    <property type="entry name" value="PBP2_polyamine_RpCGA009"/>
    <property type="match status" value="1"/>
</dbReference>
<comment type="caution">
    <text evidence="3">The sequence shown here is derived from an EMBL/GenBank/DDBJ whole genome shotgun (WGS) entry which is preliminary data.</text>
</comment>
<proteinExistence type="predicted"/>
<dbReference type="InterPro" id="IPR006059">
    <property type="entry name" value="SBP"/>
</dbReference>
<evidence type="ECO:0000256" key="1">
    <source>
        <dbReference type="ARBA" id="ARBA00022729"/>
    </source>
</evidence>
<dbReference type="PANTHER" id="PTHR30006">
    <property type="entry name" value="THIAMINE-BINDING PERIPLASMIC PROTEIN-RELATED"/>
    <property type="match status" value="1"/>
</dbReference>
<accession>A0ABV1HJV3</accession>
<feature type="signal peptide" evidence="2">
    <location>
        <begin position="1"/>
        <end position="21"/>
    </location>
</feature>
<evidence type="ECO:0000313" key="3">
    <source>
        <dbReference type="EMBL" id="MEQ2562597.1"/>
    </source>
</evidence>
<feature type="chain" id="PRO_5047064800" evidence="2">
    <location>
        <begin position="22"/>
        <end position="370"/>
    </location>
</feature>
<keyword evidence="4" id="KW-1185">Reference proteome</keyword>
<dbReference type="PANTHER" id="PTHR30006:SF2">
    <property type="entry name" value="ABC TRANSPORTER SUBSTRATE-BINDING PROTEIN"/>
    <property type="match status" value="1"/>
</dbReference>
<sequence length="370" mass="39584">MKKTAAVVLCAAMMLTACGGASTTETTAAGSQAAGSEAASSAEETKTASGDAQKLVLSTYGLSEDISEEEVYTPFENEFNCEIVTETGGTNDRYTKLAADPNSTIDVIELSQAMTAKGTDEGLFDTIDLSKIPNAEKLIPAAKEIAEAGQGVPYTINSIGIIYNPELTGFELTSFDDLWDERLAGMVSIPEITTTFGPAMVYVASDHAGVDVTTDNGEAAFKALADLKPNLVKTYTKSSDLINMFTSGEVAAAVVGDFGVPTIVAANPTLVYVTPDGAYANFNTINVTKNCANKELAYEYINYRISEELQTKTGKALNEAPTNKDVTFTEEESKDMTYGDKAAKVKVVDYAFVNPILNNWIDQWNRTINN</sequence>